<dbReference type="AlphaFoldDB" id="Q0FXW3"/>
<protein>
    <submittedName>
        <fullName evidence="2">Uncharacterized protein</fullName>
    </submittedName>
</protein>
<keyword evidence="3" id="KW-1185">Reference proteome</keyword>
<gene>
    <name evidence="2" type="ORF">FP2506_00110</name>
</gene>
<dbReference type="HOGENOM" id="CLU_3233994_0_0_5"/>
<name>Q0FXW3_9HYPH</name>
<feature type="region of interest" description="Disordered" evidence="1">
    <location>
        <begin position="1"/>
        <end position="23"/>
    </location>
</feature>
<accession>Q0FXW3</accession>
<dbReference type="Proteomes" id="UP000004310">
    <property type="component" value="Unassembled WGS sequence"/>
</dbReference>
<comment type="caution">
    <text evidence="2">The sequence shown here is derived from an EMBL/GenBank/DDBJ whole genome shotgun (WGS) entry which is preliminary data.</text>
</comment>
<organism evidence="2 3">
    <name type="scientific">Fulvimarina pelagi HTCC2506</name>
    <dbReference type="NCBI Taxonomy" id="314231"/>
    <lineage>
        <taxon>Bacteria</taxon>
        <taxon>Pseudomonadati</taxon>
        <taxon>Pseudomonadota</taxon>
        <taxon>Alphaproteobacteria</taxon>
        <taxon>Hyphomicrobiales</taxon>
        <taxon>Aurantimonadaceae</taxon>
        <taxon>Fulvimarina</taxon>
    </lineage>
</organism>
<evidence type="ECO:0000313" key="2">
    <source>
        <dbReference type="EMBL" id="EAU39770.1"/>
    </source>
</evidence>
<sequence length="43" mass="4768">MIFDVSSVGGQQNADDPDHGAYRHLKGIRPNIEALPRIMATYL</sequence>
<evidence type="ECO:0000313" key="3">
    <source>
        <dbReference type="Proteomes" id="UP000004310"/>
    </source>
</evidence>
<reference evidence="2 3" key="1">
    <citation type="journal article" date="2010" name="J. Bacteriol.">
        <title>Genome sequence of Fulvimarina pelagi HTCC2506T, a Mn(II)-oxidizing alphaproteobacterium possessing an aerobic anoxygenic photosynthetic gene cluster and Xanthorhodopsin.</title>
        <authorList>
            <person name="Kang I."/>
            <person name="Oh H.M."/>
            <person name="Lim S.I."/>
            <person name="Ferriera S."/>
            <person name="Giovannoni S.J."/>
            <person name="Cho J.C."/>
        </authorList>
    </citation>
    <scope>NUCLEOTIDE SEQUENCE [LARGE SCALE GENOMIC DNA]</scope>
    <source>
        <strain evidence="2 3">HTCC2506</strain>
    </source>
</reference>
<evidence type="ECO:0000256" key="1">
    <source>
        <dbReference type="SAM" id="MobiDB-lite"/>
    </source>
</evidence>
<dbReference type="EMBL" id="AATP01000012">
    <property type="protein sequence ID" value="EAU39770.1"/>
    <property type="molecule type" value="Genomic_DNA"/>
</dbReference>
<proteinExistence type="predicted"/>